<evidence type="ECO:0000256" key="8">
    <source>
        <dbReference type="ARBA" id="ARBA00022842"/>
    </source>
</evidence>
<keyword evidence="8" id="KW-0460">Magnesium</keyword>
<dbReference type="GO" id="GO:0016787">
    <property type="term" value="F:hydrolase activity"/>
    <property type="evidence" value="ECO:0007669"/>
    <property type="project" value="UniProtKB-KW"/>
</dbReference>
<evidence type="ECO:0000259" key="13">
    <source>
        <dbReference type="PROSITE" id="PS51462"/>
    </source>
</evidence>
<organism evidence="14 15">
    <name type="scientific">Brachybacterium rhamnosum</name>
    <dbReference type="NCBI Taxonomy" id="173361"/>
    <lineage>
        <taxon>Bacteria</taxon>
        <taxon>Bacillati</taxon>
        <taxon>Actinomycetota</taxon>
        <taxon>Actinomycetes</taxon>
        <taxon>Micrococcales</taxon>
        <taxon>Dermabacteraceae</taxon>
        <taxon>Brachybacterium</taxon>
    </lineage>
</organism>
<gene>
    <name evidence="14" type="ORF">ACFSDA_13130</name>
</gene>
<dbReference type="InterPro" id="IPR020476">
    <property type="entry name" value="Nudix_hydrolase"/>
</dbReference>
<dbReference type="CDD" id="cd03425">
    <property type="entry name" value="NUDIX_MutT_NudA_like"/>
    <property type="match status" value="1"/>
</dbReference>
<evidence type="ECO:0000256" key="12">
    <source>
        <dbReference type="RuleBase" id="RU003476"/>
    </source>
</evidence>
<keyword evidence="7 12" id="KW-0378">Hydrolase</keyword>
<dbReference type="PROSITE" id="PS00893">
    <property type="entry name" value="NUDIX_BOX"/>
    <property type="match status" value="1"/>
</dbReference>
<keyword evidence="5" id="KW-0479">Metal-binding</keyword>
<evidence type="ECO:0000256" key="10">
    <source>
        <dbReference type="ARBA" id="ARBA00035861"/>
    </source>
</evidence>
<comment type="cofactor">
    <cofactor evidence="1">
        <name>Mg(2+)</name>
        <dbReference type="ChEBI" id="CHEBI:18420"/>
    </cofactor>
</comment>
<dbReference type="RefSeq" id="WP_240811092.1">
    <property type="nucleotide sequence ID" value="NZ_BAAAIS010000003.1"/>
</dbReference>
<dbReference type="Proteomes" id="UP001597280">
    <property type="component" value="Unassembled WGS sequence"/>
</dbReference>
<evidence type="ECO:0000256" key="7">
    <source>
        <dbReference type="ARBA" id="ARBA00022801"/>
    </source>
</evidence>
<evidence type="ECO:0000256" key="9">
    <source>
        <dbReference type="ARBA" id="ARBA00023204"/>
    </source>
</evidence>
<dbReference type="Pfam" id="PF00293">
    <property type="entry name" value="NUDIX"/>
    <property type="match status" value="1"/>
</dbReference>
<dbReference type="InterPro" id="IPR015797">
    <property type="entry name" value="NUDIX_hydrolase-like_dom_sf"/>
</dbReference>
<dbReference type="PANTHER" id="PTHR47707:SF1">
    <property type="entry name" value="NUDIX HYDROLASE FAMILY PROTEIN"/>
    <property type="match status" value="1"/>
</dbReference>
<dbReference type="PROSITE" id="PS51462">
    <property type="entry name" value="NUDIX"/>
    <property type="match status" value="1"/>
</dbReference>
<protein>
    <recommendedName>
        <fullName evidence="11">8-oxo-dGTP diphosphatase</fullName>
        <ecNumber evidence="11">3.6.1.55</ecNumber>
    </recommendedName>
</protein>
<keyword evidence="15" id="KW-1185">Reference proteome</keyword>
<dbReference type="PRINTS" id="PR00502">
    <property type="entry name" value="NUDIXFAMILY"/>
</dbReference>
<keyword evidence="6" id="KW-0227">DNA damage</keyword>
<evidence type="ECO:0000256" key="4">
    <source>
        <dbReference type="ARBA" id="ARBA00022705"/>
    </source>
</evidence>
<evidence type="ECO:0000256" key="2">
    <source>
        <dbReference type="ARBA" id="ARBA00005582"/>
    </source>
</evidence>
<evidence type="ECO:0000313" key="15">
    <source>
        <dbReference type="Proteomes" id="UP001597280"/>
    </source>
</evidence>
<name>A0ABW4Q116_9MICO</name>
<dbReference type="SUPFAM" id="SSF55811">
    <property type="entry name" value="Nudix"/>
    <property type="match status" value="1"/>
</dbReference>
<dbReference type="InterPro" id="IPR020084">
    <property type="entry name" value="NUDIX_hydrolase_CS"/>
</dbReference>
<keyword evidence="4" id="KW-0235">DNA replication</keyword>
<proteinExistence type="inferred from homology"/>
<dbReference type="PANTHER" id="PTHR47707">
    <property type="entry name" value="8-OXO-DGTP DIPHOSPHATASE"/>
    <property type="match status" value="1"/>
</dbReference>
<accession>A0ABW4Q116</accession>
<comment type="catalytic activity">
    <reaction evidence="10">
        <text>8-oxo-dGTP + H2O = 8-oxo-dGMP + diphosphate + H(+)</text>
        <dbReference type="Rhea" id="RHEA:31575"/>
        <dbReference type="ChEBI" id="CHEBI:15377"/>
        <dbReference type="ChEBI" id="CHEBI:15378"/>
        <dbReference type="ChEBI" id="CHEBI:33019"/>
        <dbReference type="ChEBI" id="CHEBI:63224"/>
        <dbReference type="ChEBI" id="CHEBI:77896"/>
        <dbReference type="EC" id="3.6.1.55"/>
    </reaction>
</comment>
<evidence type="ECO:0000256" key="1">
    <source>
        <dbReference type="ARBA" id="ARBA00001946"/>
    </source>
</evidence>
<feature type="domain" description="Nudix hydrolase" evidence="13">
    <location>
        <begin position="86"/>
        <end position="212"/>
    </location>
</feature>
<comment type="similarity">
    <text evidence="2 12">Belongs to the Nudix hydrolase family.</text>
</comment>
<dbReference type="InterPro" id="IPR047127">
    <property type="entry name" value="MutT-like"/>
</dbReference>
<evidence type="ECO:0000256" key="6">
    <source>
        <dbReference type="ARBA" id="ARBA00022763"/>
    </source>
</evidence>
<dbReference type="Gene3D" id="3.90.79.10">
    <property type="entry name" value="Nucleoside Triphosphate Pyrophosphohydrolase"/>
    <property type="match status" value="1"/>
</dbReference>
<reference evidence="15" key="1">
    <citation type="journal article" date="2019" name="Int. J. Syst. Evol. Microbiol.">
        <title>The Global Catalogue of Microorganisms (GCM) 10K type strain sequencing project: providing services to taxonomists for standard genome sequencing and annotation.</title>
        <authorList>
            <consortium name="The Broad Institute Genomics Platform"/>
            <consortium name="The Broad Institute Genome Sequencing Center for Infectious Disease"/>
            <person name="Wu L."/>
            <person name="Ma J."/>
        </authorList>
    </citation>
    <scope>NUCLEOTIDE SEQUENCE [LARGE SCALE GENOMIC DNA]</scope>
    <source>
        <strain evidence="15">JCM 11650</strain>
    </source>
</reference>
<sequence>MNATDPAWHRGTCPRCESPEVLLHVIGLPLAGVMESSPHWVRWDGCLGLGPDRECTSCGWTWWEHDHGHAEREEFDPDDAEEEPAAPLRVVGAVLVDAQDRVLAARRRAGLREAGRWEFPGGKIEPGESPQEALRRELREELGVETRVGWLIGRGTTGAGGRELHLDCYWARVLGARPAGSTDHDELAWLDRDALAERDWPEADQPIVDLLVEGALPRF</sequence>
<keyword evidence="9" id="KW-0234">DNA repair</keyword>
<evidence type="ECO:0000256" key="5">
    <source>
        <dbReference type="ARBA" id="ARBA00022723"/>
    </source>
</evidence>
<dbReference type="EMBL" id="JBHUFL010000003">
    <property type="protein sequence ID" value="MFD1836010.1"/>
    <property type="molecule type" value="Genomic_DNA"/>
</dbReference>
<dbReference type="EC" id="3.6.1.55" evidence="11"/>
<evidence type="ECO:0000256" key="3">
    <source>
        <dbReference type="ARBA" id="ARBA00022457"/>
    </source>
</evidence>
<keyword evidence="3" id="KW-0515">Mutator protein</keyword>
<dbReference type="InterPro" id="IPR000086">
    <property type="entry name" value="NUDIX_hydrolase_dom"/>
</dbReference>
<comment type="caution">
    <text evidence="14">The sequence shown here is derived from an EMBL/GenBank/DDBJ whole genome shotgun (WGS) entry which is preliminary data.</text>
</comment>
<evidence type="ECO:0000313" key="14">
    <source>
        <dbReference type="EMBL" id="MFD1836010.1"/>
    </source>
</evidence>
<evidence type="ECO:0000256" key="11">
    <source>
        <dbReference type="ARBA" id="ARBA00038905"/>
    </source>
</evidence>